<dbReference type="eggNOG" id="COG1538">
    <property type="taxonomic scope" value="Bacteria"/>
</dbReference>
<comment type="similarity">
    <text evidence="1 2">Belongs to the outer membrane factor (OMF) (TC 1.B.17) family.</text>
</comment>
<dbReference type="GO" id="GO:0015562">
    <property type="term" value="F:efflux transmembrane transporter activity"/>
    <property type="evidence" value="ECO:0007669"/>
    <property type="project" value="InterPro"/>
</dbReference>
<dbReference type="Pfam" id="PF02321">
    <property type="entry name" value="OEP"/>
    <property type="match status" value="2"/>
</dbReference>
<keyword evidence="2 4" id="KW-0449">Lipoprotein</keyword>
<dbReference type="Gene3D" id="1.20.1600.10">
    <property type="entry name" value="Outer membrane efflux proteins (OEP)"/>
    <property type="match status" value="1"/>
</dbReference>
<evidence type="ECO:0000256" key="1">
    <source>
        <dbReference type="ARBA" id="ARBA00007613"/>
    </source>
</evidence>
<accession>A0A1W6BYM0</accession>
<protein>
    <submittedName>
        <fullName evidence="4">Multidrug efflux system CmeABC, outer membrane lipoprotein CmeC</fullName>
    </submittedName>
</protein>
<evidence type="ECO:0000256" key="2">
    <source>
        <dbReference type="RuleBase" id="RU362097"/>
    </source>
</evidence>
<dbReference type="InterPro" id="IPR003423">
    <property type="entry name" value="OMP_efflux"/>
</dbReference>
<keyword evidence="3" id="KW-0175">Coiled coil</keyword>
<evidence type="ECO:0000313" key="4">
    <source>
        <dbReference type="EMBL" id="ARJ57196.1"/>
    </source>
</evidence>
<dbReference type="Proteomes" id="UP000192902">
    <property type="component" value="Chromosome"/>
</dbReference>
<dbReference type="STRING" id="1121267.CCUN_1617"/>
<reference evidence="4 5" key="1">
    <citation type="submission" date="2017-04" db="EMBL/GenBank/DDBJ databases">
        <title>Complete genome sequence of the Campylobacter cuniculorum type strain LMG24588.</title>
        <authorList>
            <person name="Miller W.G."/>
            <person name="Yee E."/>
            <person name="Revez J."/>
            <person name="Bono J.L."/>
            <person name="Rossi M."/>
        </authorList>
    </citation>
    <scope>NUCLEOTIDE SEQUENCE [LARGE SCALE GENOMIC DNA]</scope>
    <source>
        <strain evidence="4 5">LMG 24588</strain>
    </source>
</reference>
<dbReference type="SUPFAM" id="SSF56954">
    <property type="entry name" value="Outer membrane efflux proteins (OEP)"/>
    <property type="match status" value="1"/>
</dbReference>
<dbReference type="NCBIfam" id="TIGR01845">
    <property type="entry name" value="outer_NodT"/>
    <property type="match status" value="1"/>
</dbReference>
<proteinExistence type="inferred from homology"/>
<dbReference type="AlphaFoldDB" id="A0A1W6BYM0"/>
<keyword evidence="2" id="KW-0812">Transmembrane</keyword>
<dbReference type="InterPro" id="IPR010131">
    <property type="entry name" value="MdtP/NodT-like"/>
</dbReference>
<evidence type="ECO:0000256" key="3">
    <source>
        <dbReference type="SAM" id="Coils"/>
    </source>
</evidence>
<organism evidence="4 5">
    <name type="scientific">Campylobacter cuniculorum DSM 23162 = LMG 24588</name>
    <dbReference type="NCBI Taxonomy" id="1121267"/>
    <lineage>
        <taxon>Bacteria</taxon>
        <taxon>Pseudomonadati</taxon>
        <taxon>Campylobacterota</taxon>
        <taxon>Epsilonproteobacteria</taxon>
        <taxon>Campylobacterales</taxon>
        <taxon>Campylobacteraceae</taxon>
        <taxon>Campylobacter</taxon>
    </lineage>
</organism>
<comment type="subcellular location">
    <subcellularLocation>
        <location evidence="2">Cell membrane</location>
        <topology evidence="2">Lipid-anchor</topology>
    </subcellularLocation>
</comment>
<keyword evidence="2" id="KW-0472">Membrane</keyword>
<dbReference type="PANTHER" id="PTHR30203:SF30">
    <property type="entry name" value="OUTER MEMBRANE PROTEIN-RELATED"/>
    <property type="match status" value="1"/>
</dbReference>
<gene>
    <name evidence="4" type="primary">cmeC</name>
    <name evidence="4" type="ORF">CCUN_1617</name>
</gene>
<evidence type="ECO:0000313" key="5">
    <source>
        <dbReference type="Proteomes" id="UP000192902"/>
    </source>
</evidence>
<name>A0A1W6BYM0_9BACT</name>
<dbReference type="PROSITE" id="PS51257">
    <property type="entry name" value="PROKAR_LIPOPROTEIN"/>
    <property type="match status" value="1"/>
</dbReference>
<feature type="coiled-coil region" evidence="3">
    <location>
        <begin position="182"/>
        <end position="240"/>
    </location>
</feature>
<keyword evidence="2" id="KW-0564">Palmitate</keyword>
<dbReference type="EMBL" id="CP020867">
    <property type="protein sequence ID" value="ARJ57196.1"/>
    <property type="molecule type" value="Genomic_DNA"/>
</dbReference>
<dbReference type="KEGG" id="ccun:CCUN_1617"/>
<dbReference type="GO" id="GO:0005886">
    <property type="term" value="C:plasma membrane"/>
    <property type="evidence" value="ECO:0007669"/>
    <property type="project" value="UniProtKB-SubCell"/>
</dbReference>
<dbReference type="PANTHER" id="PTHR30203">
    <property type="entry name" value="OUTER MEMBRANE CATION EFFLUX PROTEIN"/>
    <property type="match status" value="1"/>
</dbReference>
<keyword evidence="2" id="KW-1134">Transmembrane beta strand</keyword>
<sequence>MLGLIKKEEKIMRNLLLIFLVFFISSCSLKPKLNIPQTQYTSKEDNISLSKEWWKGFNDANLNTIVNQALKNNTDLRIAYVRMEQAAAQFGISLSDLFPKFDGSASGARAKTSINDPNNQTNRFIYGNDFTMGLGLSYEIDLWGKYRDSLGAARAALRASEFDYEAARLSLISNVVQLYFNLANAYEAMDILKQTLDAYTQTYGVKLMQYEVGTIGEYELEQSRAELQSVKAQYTSAIETKENYLKALKILVSSDFDDILYKEQDYTKFSAYALALPEGIGSEILLQRPDINAALKRLTQQNYLVGVARTAFLPSLSLTGLFGFESNDLDTLIKGGSKTWNIGGNFLMPIFHWGEIYQNVNLAKLSKDEAFLNYENTLRTAFGEIRLALVQRKTSMQNYENYKNLLQAQEKIYELASIRYENGSIPLIEYLDARRNLLSAKISFANANYAMANAIVEVIKAFGGGFEVDENLSKEIEEDSKTLDMSFRK</sequence>